<name>A0ABV6CCU0_9GAMM</name>
<feature type="transmembrane region" description="Helical" evidence="6">
    <location>
        <begin position="180"/>
        <end position="200"/>
    </location>
</feature>
<sequence length="267" mass="28304">MLESMLIYLPLGIIAGLMAGLLGLGGGLVVVPILTITLKISGVPDEEIMKMALGTSFATICFTSLSSVYAHNKKQAVLWRVLFKFLPGVLCGVFVFGFFVTLFSTLVLKYCFAVFVLFSIYNLLRAKKKAEENKPPNESIKVLTGFGFGIGGISALVGVGGGAMTVPLLNHLGFEMKKAIGTSAAAGFPIALAGAINAIWHGINVEGLPAMSLGYIYLPALFGISITSMLFAPIGAKLAHTVSPIILKRVFVSYLGIIFIQMVLSAH</sequence>
<organism evidence="7 8">
    <name type="scientific">Thorsellia kenyensis</name>
    <dbReference type="NCBI Taxonomy" id="1549888"/>
    <lineage>
        <taxon>Bacteria</taxon>
        <taxon>Pseudomonadati</taxon>
        <taxon>Pseudomonadota</taxon>
        <taxon>Gammaproteobacteria</taxon>
        <taxon>Enterobacterales</taxon>
        <taxon>Thorselliaceae</taxon>
        <taxon>Thorsellia</taxon>
    </lineage>
</organism>
<evidence type="ECO:0000256" key="1">
    <source>
        <dbReference type="ARBA" id="ARBA00004141"/>
    </source>
</evidence>
<feature type="transmembrane region" description="Helical" evidence="6">
    <location>
        <begin position="81"/>
        <end position="100"/>
    </location>
</feature>
<evidence type="ECO:0000256" key="4">
    <source>
        <dbReference type="ARBA" id="ARBA00022989"/>
    </source>
</evidence>
<feature type="transmembrane region" description="Helical" evidence="6">
    <location>
        <begin position="106"/>
        <end position="124"/>
    </location>
</feature>
<evidence type="ECO:0000256" key="3">
    <source>
        <dbReference type="ARBA" id="ARBA00022692"/>
    </source>
</evidence>
<feature type="transmembrane region" description="Helical" evidence="6">
    <location>
        <begin position="145"/>
        <end position="168"/>
    </location>
</feature>
<comment type="subcellular location">
    <subcellularLocation>
        <location evidence="6">Cell membrane</location>
        <topology evidence="6">Multi-pass membrane protein</topology>
    </subcellularLocation>
    <subcellularLocation>
        <location evidence="1">Membrane</location>
        <topology evidence="1">Multi-pass membrane protein</topology>
    </subcellularLocation>
</comment>
<keyword evidence="4 6" id="KW-1133">Transmembrane helix</keyword>
<dbReference type="Proteomes" id="UP001589758">
    <property type="component" value="Unassembled WGS sequence"/>
</dbReference>
<comment type="similarity">
    <text evidence="2 6">Belongs to the 4-toluene sulfonate uptake permease (TSUP) (TC 2.A.102) family.</text>
</comment>
<feature type="transmembrane region" description="Helical" evidence="6">
    <location>
        <begin position="212"/>
        <end position="234"/>
    </location>
</feature>
<keyword evidence="8" id="KW-1185">Reference proteome</keyword>
<dbReference type="EMBL" id="JBHLXE010000108">
    <property type="protein sequence ID" value="MFC0180803.1"/>
    <property type="molecule type" value="Genomic_DNA"/>
</dbReference>
<reference evidence="7 8" key="1">
    <citation type="submission" date="2024-09" db="EMBL/GenBank/DDBJ databases">
        <authorList>
            <person name="Sun Q."/>
            <person name="Mori K."/>
        </authorList>
    </citation>
    <scope>NUCLEOTIDE SEQUENCE [LARGE SCALE GENOMIC DNA]</scope>
    <source>
        <strain evidence="7 8">CCM 8545</strain>
    </source>
</reference>
<dbReference type="Pfam" id="PF01925">
    <property type="entry name" value="TauE"/>
    <property type="match status" value="1"/>
</dbReference>
<evidence type="ECO:0000313" key="8">
    <source>
        <dbReference type="Proteomes" id="UP001589758"/>
    </source>
</evidence>
<feature type="transmembrane region" description="Helical" evidence="6">
    <location>
        <begin position="48"/>
        <end position="69"/>
    </location>
</feature>
<dbReference type="InterPro" id="IPR002781">
    <property type="entry name" value="TM_pro_TauE-like"/>
</dbReference>
<comment type="caution">
    <text evidence="7">The sequence shown here is derived from an EMBL/GenBank/DDBJ whole genome shotgun (WGS) entry which is preliminary data.</text>
</comment>
<keyword evidence="5 6" id="KW-0472">Membrane</keyword>
<dbReference type="PANTHER" id="PTHR43483:SF3">
    <property type="entry name" value="MEMBRANE TRANSPORTER PROTEIN HI_0806-RELATED"/>
    <property type="match status" value="1"/>
</dbReference>
<gene>
    <name evidence="7" type="ORF">ACFFIT_12045</name>
</gene>
<dbReference type="PANTHER" id="PTHR43483">
    <property type="entry name" value="MEMBRANE TRANSPORTER PROTEIN HI_0806-RELATED"/>
    <property type="match status" value="1"/>
</dbReference>
<evidence type="ECO:0000256" key="2">
    <source>
        <dbReference type="ARBA" id="ARBA00009142"/>
    </source>
</evidence>
<protein>
    <recommendedName>
        <fullName evidence="6">Probable membrane transporter protein</fullName>
    </recommendedName>
</protein>
<feature type="transmembrane region" description="Helical" evidence="6">
    <location>
        <begin position="246"/>
        <end position="264"/>
    </location>
</feature>
<feature type="transmembrane region" description="Helical" evidence="6">
    <location>
        <begin position="7"/>
        <end position="36"/>
    </location>
</feature>
<accession>A0ABV6CCU0</accession>
<proteinExistence type="inferred from homology"/>
<dbReference type="RefSeq" id="WP_385877977.1">
    <property type="nucleotide sequence ID" value="NZ_JBHLXE010000108.1"/>
</dbReference>
<evidence type="ECO:0000256" key="5">
    <source>
        <dbReference type="ARBA" id="ARBA00023136"/>
    </source>
</evidence>
<keyword evidence="3 6" id="KW-0812">Transmembrane</keyword>
<evidence type="ECO:0000256" key="6">
    <source>
        <dbReference type="RuleBase" id="RU363041"/>
    </source>
</evidence>
<evidence type="ECO:0000313" key="7">
    <source>
        <dbReference type="EMBL" id="MFC0180803.1"/>
    </source>
</evidence>
<keyword evidence="6" id="KW-1003">Cell membrane</keyword>